<evidence type="ECO:0000256" key="1">
    <source>
        <dbReference type="ARBA" id="ARBA00006479"/>
    </source>
</evidence>
<comment type="caution">
    <text evidence="2">The sequence shown here is derived from an EMBL/GenBank/DDBJ whole genome shotgun (WGS) entry which is preliminary data.</text>
</comment>
<gene>
    <name evidence="2" type="ORF">DTO57_04760</name>
</gene>
<protein>
    <submittedName>
        <fullName evidence="2">ROK family transcriptional regulator</fullName>
    </submittedName>
</protein>
<dbReference type="SUPFAM" id="SSF46785">
    <property type="entry name" value="Winged helix' DNA-binding domain"/>
    <property type="match status" value="1"/>
</dbReference>
<evidence type="ECO:0000313" key="3">
    <source>
        <dbReference type="Proteomes" id="UP000253508"/>
    </source>
</evidence>
<accession>A0A367Y7S0</accession>
<dbReference type="OrthoDB" id="9810372at2"/>
<dbReference type="Gene3D" id="3.30.420.40">
    <property type="match status" value="2"/>
</dbReference>
<organism evidence="2 3">
    <name type="scientific">Microbacterium sorbitolivorans</name>
    <dbReference type="NCBI Taxonomy" id="1867410"/>
    <lineage>
        <taxon>Bacteria</taxon>
        <taxon>Bacillati</taxon>
        <taxon>Actinomycetota</taxon>
        <taxon>Actinomycetes</taxon>
        <taxon>Micrococcales</taxon>
        <taxon>Microbacteriaceae</taxon>
        <taxon>Microbacterium</taxon>
    </lineage>
</organism>
<dbReference type="EMBL" id="QORO01000001">
    <property type="protein sequence ID" value="RCK61926.1"/>
    <property type="molecule type" value="Genomic_DNA"/>
</dbReference>
<dbReference type="Pfam" id="PF00480">
    <property type="entry name" value="ROK"/>
    <property type="match status" value="1"/>
</dbReference>
<dbReference type="InterPro" id="IPR043129">
    <property type="entry name" value="ATPase_NBD"/>
</dbReference>
<dbReference type="InterPro" id="IPR036388">
    <property type="entry name" value="WH-like_DNA-bd_sf"/>
</dbReference>
<reference evidence="2 3" key="1">
    <citation type="submission" date="2018-07" db="EMBL/GenBank/DDBJ databases">
        <title>Microbacterium endoborsara sp. nov., a novel actinobacterium isolated from Borszczowia aralocaspica.</title>
        <authorList>
            <person name="An D."/>
        </authorList>
    </citation>
    <scope>NUCLEOTIDE SEQUENCE [LARGE SCALE GENOMIC DNA]</scope>
    <source>
        <strain evidence="2 3">C1.15228</strain>
    </source>
</reference>
<dbReference type="InterPro" id="IPR049874">
    <property type="entry name" value="ROK_cs"/>
</dbReference>
<dbReference type="Gene3D" id="1.10.10.10">
    <property type="entry name" value="Winged helix-like DNA-binding domain superfamily/Winged helix DNA-binding domain"/>
    <property type="match status" value="1"/>
</dbReference>
<dbReference type="PROSITE" id="PS01125">
    <property type="entry name" value="ROK"/>
    <property type="match status" value="1"/>
</dbReference>
<keyword evidence="3" id="KW-1185">Reference proteome</keyword>
<evidence type="ECO:0000313" key="2">
    <source>
        <dbReference type="EMBL" id="RCK61926.1"/>
    </source>
</evidence>
<dbReference type="AlphaFoldDB" id="A0A367Y7S0"/>
<dbReference type="Proteomes" id="UP000253508">
    <property type="component" value="Unassembled WGS sequence"/>
</dbReference>
<dbReference type="RefSeq" id="WP_114117027.1">
    <property type="nucleotide sequence ID" value="NZ_BMHU01000004.1"/>
</dbReference>
<comment type="similarity">
    <text evidence="1">Belongs to the ROK (NagC/XylR) family.</text>
</comment>
<dbReference type="SUPFAM" id="SSF53067">
    <property type="entry name" value="Actin-like ATPase domain"/>
    <property type="match status" value="1"/>
</dbReference>
<dbReference type="InterPro" id="IPR036390">
    <property type="entry name" value="WH_DNA-bd_sf"/>
</dbReference>
<proteinExistence type="inferred from homology"/>
<dbReference type="PANTHER" id="PTHR18964">
    <property type="entry name" value="ROK (REPRESSOR, ORF, KINASE) FAMILY"/>
    <property type="match status" value="1"/>
</dbReference>
<name>A0A367Y7S0_9MICO</name>
<dbReference type="PANTHER" id="PTHR18964:SF149">
    <property type="entry name" value="BIFUNCTIONAL UDP-N-ACETYLGLUCOSAMINE 2-EPIMERASE_N-ACETYLMANNOSAMINE KINASE"/>
    <property type="match status" value="1"/>
</dbReference>
<dbReference type="InterPro" id="IPR000600">
    <property type="entry name" value="ROK"/>
</dbReference>
<sequence>MSRTTTPSEAAPAAPRAGRARVLPDHVRRQNRALVLTTLFHEGSMSRADLARRTGLTRVTMSALVGDLVAEGIVVEQGARETTGPGKPGVAVDIDRTGLQAIAIDLSAAHELRGAVIDVSESVIERTAIARPSGIDGAEIRELTERMVDDLLARATGRILGIGVASPGIVSGEGVVIASPNLGWADLPLQELIADRTGTPVSVSNDADVAALAERTLGGAGEDFMLIKLDRGVGGGVMVRGELVRGSRFAAGEVGHVTVGTDGGRVCACGRIGCLETWASVRFLDSRIAAGEDRDVVLREAGERLSIAIAPVVGALDLPELILSGPTEYVGGLLRESAEQTLRERTYLHDDVSVRMSQLGDDAVLLGAMALILSTELGIA</sequence>